<feature type="compositionally biased region" description="Pro residues" evidence="2">
    <location>
        <begin position="152"/>
        <end position="161"/>
    </location>
</feature>
<dbReference type="OrthoDB" id="5876762at2759"/>
<evidence type="ECO:0000256" key="3">
    <source>
        <dbReference type="SAM" id="Phobius"/>
    </source>
</evidence>
<feature type="region of interest" description="Disordered" evidence="2">
    <location>
        <begin position="108"/>
        <end position="284"/>
    </location>
</feature>
<dbReference type="AlphaFoldDB" id="A0A016TZD2"/>
<evidence type="ECO:0000256" key="2">
    <source>
        <dbReference type="SAM" id="MobiDB-lite"/>
    </source>
</evidence>
<dbReference type="STRING" id="53326.A0A016TZD2"/>
<dbReference type="EMBL" id="JARK01001402">
    <property type="protein sequence ID" value="EYC08424.1"/>
    <property type="molecule type" value="Genomic_DNA"/>
</dbReference>
<dbReference type="Pfam" id="PF01484">
    <property type="entry name" value="Col_cuticle_N"/>
    <property type="match status" value="1"/>
</dbReference>
<dbReference type="PANTHER" id="PTHR24637">
    <property type="entry name" value="COLLAGEN"/>
    <property type="match status" value="1"/>
</dbReference>
<gene>
    <name evidence="5" type="primary">Acey_s0066.g3756</name>
    <name evidence="5" type="ORF">Y032_0066g3756</name>
</gene>
<organism evidence="5 6">
    <name type="scientific">Ancylostoma ceylanicum</name>
    <dbReference type="NCBI Taxonomy" id="53326"/>
    <lineage>
        <taxon>Eukaryota</taxon>
        <taxon>Metazoa</taxon>
        <taxon>Ecdysozoa</taxon>
        <taxon>Nematoda</taxon>
        <taxon>Chromadorea</taxon>
        <taxon>Rhabditida</taxon>
        <taxon>Rhabditina</taxon>
        <taxon>Rhabditomorpha</taxon>
        <taxon>Strongyloidea</taxon>
        <taxon>Ancylostomatidae</taxon>
        <taxon>Ancylostomatinae</taxon>
        <taxon>Ancylostoma</taxon>
    </lineage>
</organism>
<keyword evidence="3" id="KW-0812">Transmembrane</keyword>
<dbReference type="GO" id="GO:0042302">
    <property type="term" value="F:structural constituent of cuticle"/>
    <property type="evidence" value="ECO:0007669"/>
    <property type="project" value="InterPro"/>
</dbReference>
<evidence type="ECO:0000256" key="1">
    <source>
        <dbReference type="ARBA" id="ARBA00022737"/>
    </source>
</evidence>
<feature type="transmembrane region" description="Helical" evidence="3">
    <location>
        <begin position="20"/>
        <end position="40"/>
    </location>
</feature>
<evidence type="ECO:0000259" key="4">
    <source>
        <dbReference type="SMART" id="SM01088"/>
    </source>
</evidence>
<protein>
    <recommendedName>
        <fullName evidence="4">Nematode cuticle collagen N-terminal domain-containing protein</fullName>
    </recommendedName>
</protein>
<name>A0A016TZD2_9BILA</name>
<feature type="compositionally biased region" description="Basic residues" evidence="2">
    <location>
        <begin position="325"/>
        <end position="341"/>
    </location>
</feature>
<keyword evidence="6" id="KW-1185">Reference proteome</keyword>
<feature type="compositionally biased region" description="Low complexity" evidence="2">
    <location>
        <begin position="249"/>
        <end position="262"/>
    </location>
</feature>
<reference evidence="6" key="1">
    <citation type="journal article" date="2015" name="Nat. Genet.">
        <title>The genome and transcriptome of the zoonotic hookworm Ancylostoma ceylanicum identify infection-specific gene families.</title>
        <authorList>
            <person name="Schwarz E.M."/>
            <person name="Hu Y."/>
            <person name="Antoshechkin I."/>
            <person name="Miller M.M."/>
            <person name="Sternberg P.W."/>
            <person name="Aroian R.V."/>
        </authorList>
    </citation>
    <scope>NUCLEOTIDE SEQUENCE</scope>
    <source>
        <strain evidence="6">HY135</strain>
    </source>
</reference>
<feature type="region of interest" description="Disordered" evidence="2">
    <location>
        <begin position="311"/>
        <end position="341"/>
    </location>
</feature>
<proteinExistence type="predicted"/>
<feature type="domain" description="Nematode cuticle collagen N-terminal" evidence="4">
    <location>
        <begin position="16"/>
        <end position="68"/>
    </location>
</feature>
<dbReference type="InterPro" id="IPR008160">
    <property type="entry name" value="Collagen"/>
</dbReference>
<dbReference type="InterPro" id="IPR002486">
    <property type="entry name" value="Col_cuticle_N"/>
</dbReference>
<feature type="compositionally biased region" description="Low complexity" evidence="2">
    <location>
        <begin position="163"/>
        <end position="176"/>
    </location>
</feature>
<feature type="compositionally biased region" description="Gly residues" evidence="2">
    <location>
        <begin position="239"/>
        <end position="248"/>
    </location>
</feature>
<keyword evidence="3" id="KW-0472">Membrane</keyword>
<sequence length="341" mass="34711">MRGSCTMVSAPMWGERLATFVFCGTSLCTFSAIIIVGYIFNDINQFYEDVLFDMDEFQNYANDAWKGMHHSEKQHQNQQLLNMLQRQKRQPFNDPSCACAAKANNCPPGPQGPPGAPGAPGQEGPPGDAGKPGTPGISITTTVQGGCIQCPVGPPGPPGPDGPMGAPGPNGQPGAPSVSYGHGQPGPPGPPGDQGVPGQPGQPGAPGNPGQSGTRSRGLPGPKGPPGPPGMVGAPGMDGPAGFGGSVGPQGEPGAAGRPGEPGNDGVPGVPGEIGTPGEDAAYCPCPARTSNSAVEQQRQVAVDHDNYAAIPPRETTQPMPSGYSKRRKAAKLRRRLSRIA</sequence>
<evidence type="ECO:0000313" key="6">
    <source>
        <dbReference type="Proteomes" id="UP000024635"/>
    </source>
</evidence>
<dbReference type="Pfam" id="PF01391">
    <property type="entry name" value="Collagen"/>
    <property type="match status" value="1"/>
</dbReference>
<dbReference type="SMART" id="SM01088">
    <property type="entry name" value="Col_cuticle_N"/>
    <property type="match status" value="1"/>
</dbReference>
<comment type="caution">
    <text evidence="5">The sequence shown here is derived from an EMBL/GenBank/DDBJ whole genome shotgun (WGS) entry which is preliminary data.</text>
</comment>
<feature type="compositionally biased region" description="Low complexity" evidence="2">
    <location>
        <begin position="119"/>
        <end position="129"/>
    </location>
</feature>
<dbReference type="Proteomes" id="UP000024635">
    <property type="component" value="Unassembled WGS sequence"/>
</dbReference>
<dbReference type="PANTHER" id="PTHR24637:SF274">
    <property type="entry name" value="NEMATODE CUTICLE COLLAGEN N-TERMINAL DOMAIN-CONTAINING PROTEIN"/>
    <property type="match status" value="1"/>
</dbReference>
<accession>A0A016TZD2</accession>
<keyword evidence="3" id="KW-1133">Transmembrane helix</keyword>
<keyword evidence="1" id="KW-0677">Repeat</keyword>
<feature type="compositionally biased region" description="Pro residues" evidence="2">
    <location>
        <begin position="108"/>
        <end position="117"/>
    </location>
</feature>
<evidence type="ECO:0000313" key="5">
    <source>
        <dbReference type="EMBL" id="EYC08424.1"/>
    </source>
</evidence>